<reference evidence="11" key="1">
    <citation type="submission" date="2017-02" db="EMBL/GenBank/DDBJ databases">
        <authorList>
            <person name="Varghese N."/>
            <person name="Submissions S."/>
        </authorList>
    </citation>
    <scope>NUCLEOTIDE SEQUENCE [LARGE SCALE GENOMIC DNA]</scope>
    <source>
        <strain evidence="11">DSM 22720</strain>
    </source>
</reference>
<dbReference type="Proteomes" id="UP000190162">
    <property type="component" value="Unassembled WGS sequence"/>
</dbReference>
<dbReference type="RefSeq" id="WP_078751622.1">
    <property type="nucleotide sequence ID" value="NZ_FUXU01000009.1"/>
</dbReference>
<name>A0A1T4U9U9_9GAMM</name>
<dbReference type="InterPro" id="IPR045584">
    <property type="entry name" value="Pilin-like"/>
</dbReference>
<keyword evidence="7" id="KW-1133">Transmembrane helix</keyword>
<dbReference type="NCBIfam" id="TIGR02532">
    <property type="entry name" value="IV_pilin_GFxxxE"/>
    <property type="match status" value="1"/>
</dbReference>
<dbReference type="InterPro" id="IPR049875">
    <property type="entry name" value="TypeII_GspH"/>
</dbReference>
<dbReference type="GO" id="GO:0015627">
    <property type="term" value="C:type II protein secretion system complex"/>
    <property type="evidence" value="ECO:0007669"/>
    <property type="project" value="InterPro"/>
</dbReference>
<dbReference type="NCBIfam" id="TIGR01708">
    <property type="entry name" value="typeII_sec_gspH"/>
    <property type="match status" value="1"/>
</dbReference>
<keyword evidence="6" id="KW-0812">Transmembrane</keyword>
<sequence>MKRGRRPAGFTLLEIMLVLLVLGLSAAFVVPNLPQNKSDEAKEEASRFYQLVQLWTEQALISGQTFGLRVDDDKYQLFKLTTEDWVPVEEQRTKTNVSMPEGVGLDLEVTGFVDEEDRLFDRESLFDEEMFAEEEDKPQPPQVVLMGNGEIIPFSLTFLDGKTRLWQVKGNDVATFELRALNEDRE</sequence>
<gene>
    <name evidence="10" type="ORF">SAMN02745132_01173</name>
</gene>
<evidence type="ECO:0000256" key="8">
    <source>
        <dbReference type="ARBA" id="ARBA00023136"/>
    </source>
</evidence>
<dbReference type="OrthoDB" id="5730913at2"/>
<dbReference type="PRINTS" id="PR00885">
    <property type="entry name" value="BCTERIALGSPH"/>
</dbReference>
<accession>A0A1T4U9U9</accession>
<comment type="subcellular location">
    <subcellularLocation>
        <location evidence="1">Cell inner membrane</location>
        <topology evidence="1">Single-pass membrane protein</topology>
    </subcellularLocation>
</comment>
<dbReference type="GO" id="GO:0015628">
    <property type="term" value="P:protein secretion by the type II secretion system"/>
    <property type="evidence" value="ECO:0007669"/>
    <property type="project" value="InterPro"/>
</dbReference>
<dbReference type="GO" id="GO:0005886">
    <property type="term" value="C:plasma membrane"/>
    <property type="evidence" value="ECO:0007669"/>
    <property type="project" value="UniProtKB-SubCell"/>
</dbReference>
<dbReference type="InterPro" id="IPR012902">
    <property type="entry name" value="N_methyl_site"/>
</dbReference>
<dbReference type="EMBL" id="FUXU01000009">
    <property type="protein sequence ID" value="SKA49552.1"/>
    <property type="molecule type" value="Genomic_DNA"/>
</dbReference>
<keyword evidence="3" id="KW-1003">Cell membrane</keyword>
<evidence type="ECO:0000256" key="4">
    <source>
        <dbReference type="ARBA" id="ARBA00022481"/>
    </source>
</evidence>
<evidence type="ECO:0000256" key="3">
    <source>
        <dbReference type="ARBA" id="ARBA00022475"/>
    </source>
</evidence>
<evidence type="ECO:0000256" key="5">
    <source>
        <dbReference type="ARBA" id="ARBA00022519"/>
    </source>
</evidence>
<dbReference type="PROSITE" id="PS00409">
    <property type="entry name" value="PROKAR_NTER_METHYL"/>
    <property type="match status" value="1"/>
</dbReference>
<evidence type="ECO:0000256" key="9">
    <source>
        <dbReference type="ARBA" id="ARBA00030775"/>
    </source>
</evidence>
<evidence type="ECO:0000313" key="10">
    <source>
        <dbReference type="EMBL" id="SKA49552.1"/>
    </source>
</evidence>
<dbReference type="InterPro" id="IPR002416">
    <property type="entry name" value="T2SS_protein-GspH"/>
</dbReference>
<evidence type="ECO:0000313" key="11">
    <source>
        <dbReference type="Proteomes" id="UP000190162"/>
    </source>
</evidence>
<keyword evidence="8" id="KW-0472">Membrane</keyword>
<proteinExistence type="predicted"/>
<evidence type="ECO:0000256" key="2">
    <source>
        <dbReference type="ARBA" id="ARBA00021549"/>
    </source>
</evidence>
<protein>
    <recommendedName>
        <fullName evidence="2">Type II secretion system protein H</fullName>
    </recommendedName>
    <alternativeName>
        <fullName evidence="9">General secretion pathway protein H</fullName>
    </alternativeName>
</protein>
<dbReference type="Gene3D" id="3.55.40.10">
    <property type="entry name" value="minor pseudopilin epsh domain"/>
    <property type="match status" value="1"/>
</dbReference>
<keyword evidence="4" id="KW-0488">Methylation</keyword>
<keyword evidence="5" id="KW-0997">Cell inner membrane</keyword>
<keyword evidence="11" id="KW-1185">Reference proteome</keyword>
<organism evidence="10 11">
    <name type="scientific">Enterovibrio nigricans DSM 22720</name>
    <dbReference type="NCBI Taxonomy" id="1121868"/>
    <lineage>
        <taxon>Bacteria</taxon>
        <taxon>Pseudomonadati</taxon>
        <taxon>Pseudomonadota</taxon>
        <taxon>Gammaproteobacteria</taxon>
        <taxon>Vibrionales</taxon>
        <taxon>Vibrionaceae</taxon>
        <taxon>Enterovibrio</taxon>
    </lineage>
</organism>
<dbReference type="AlphaFoldDB" id="A0A1T4U9U9"/>
<dbReference type="SUPFAM" id="SSF54523">
    <property type="entry name" value="Pili subunits"/>
    <property type="match status" value="1"/>
</dbReference>
<evidence type="ECO:0000256" key="7">
    <source>
        <dbReference type="ARBA" id="ARBA00022989"/>
    </source>
</evidence>
<evidence type="ECO:0000256" key="6">
    <source>
        <dbReference type="ARBA" id="ARBA00022692"/>
    </source>
</evidence>
<evidence type="ECO:0000256" key="1">
    <source>
        <dbReference type="ARBA" id="ARBA00004377"/>
    </source>
</evidence>
<dbReference type="Pfam" id="PF07963">
    <property type="entry name" value="N_methyl"/>
    <property type="match status" value="1"/>
</dbReference>